<keyword evidence="3" id="KW-1185">Reference proteome</keyword>
<dbReference type="AlphaFoldDB" id="A0A165WIY2"/>
<proteinExistence type="predicted"/>
<name>A0A165WIY2_9AGAM</name>
<protein>
    <submittedName>
        <fullName evidence="2">Uncharacterized protein</fullName>
    </submittedName>
</protein>
<dbReference type="EMBL" id="KV428738">
    <property type="protein sequence ID" value="KZT31207.1"/>
    <property type="molecule type" value="Genomic_DNA"/>
</dbReference>
<dbReference type="Proteomes" id="UP000076798">
    <property type="component" value="Unassembled WGS sequence"/>
</dbReference>
<reference evidence="2 3" key="1">
    <citation type="journal article" date="2016" name="Mol. Biol. Evol.">
        <title>Comparative Genomics of Early-Diverging Mushroom-Forming Fungi Provides Insights into the Origins of Lignocellulose Decay Capabilities.</title>
        <authorList>
            <person name="Nagy L.G."/>
            <person name="Riley R."/>
            <person name="Tritt A."/>
            <person name="Adam C."/>
            <person name="Daum C."/>
            <person name="Floudas D."/>
            <person name="Sun H."/>
            <person name="Yadav J.S."/>
            <person name="Pangilinan J."/>
            <person name="Larsson K.H."/>
            <person name="Matsuura K."/>
            <person name="Barry K."/>
            <person name="Labutti K."/>
            <person name="Kuo R."/>
            <person name="Ohm R.A."/>
            <person name="Bhattacharya S.S."/>
            <person name="Shirouzu T."/>
            <person name="Yoshinaga Y."/>
            <person name="Martin F.M."/>
            <person name="Grigoriev I.V."/>
            <person name="Hibbett D.S."/>
        </authorList>
    </citation>
    <scope>NUCLEOTIDE SEQUENCE [LARGE SCALE GENOMIC DNA]</scope>
    <source>
        <strain evidence="2 3">HHB10207 ss-3</strain>
    </source>
</reference>
<feature type="region of interest" description="Disordered" evidence="1">
    <location>
        <begin position="210"/>
        <end position="251"/>
    </location>
</feature>
<feature type="region of interest" description="Disordered" evidence="1">
    <location>
        <begin position="351"/>
        <end position="379"/>
    </location>
</feature>
<organism evidence="2 3">
    <name type="scientific">Sistotremastrum suecicum HHB10207 ss-3</name>
    <dbReference type="NCBI Taxonomy" id="1314776"/>
    <lineage>
        <taxon>Eukaryota</taxon>
        <taxon>Fungi</taxon>
        <taxon>Dikarya</taxon>
        <taxon>Basidiomycota</taxon>
        <taxon>Agaricomycotina</taxon>
        <taxon>Agaricomycetes</taxon>
        <taxon>Sistotremastrales</taxon>
        <taxon>Sistotremastraceae</taxon>
        <taxon>Sistotremastrum</taxon>
    </lineage>
</organism>
<accession>A0A165WIY2</accession>
<evidence type="ECO:0000313" key="3">
    <source>
        <dbReference type="Proteomes" id="UP000076798"/>
    </source>
</evidence>
<gene>
    <name evidence="2" type="ORF">SISSUDRAFT_1038608</name>
</gene>
<evidence type="ECO:0000313" key="2">
    <source>
        <dbReference type="EMBL" id="KZT31207.1"/>
    </source>
</evidence>
<sequence>MAPAVERQPDSPLWGYSLGNRLASLTYYALFSALKLVPVCWELKLGCRGVKQVLQQVAIERGNGSPILQSETDCKAKLTSYSGKTRSTARQRQILVKSFDDITLGLWEKHDTVRMVWIIDNGQWAATNGRCQGFPATSVSSRLELISELPFYIVSVSEIAQLRRLEERSRNAGWLGDRLIRAQFDSKVFVAEPPIYLTLKLRHVSDSWSQLANSPDPPSTQSSLPSNENIPPSRESPPNRLPSEPIASSSLSLPQSVAGSSELPVLPPVHVQDSRQLRILKSPATEFFIWYSDLPSLMHDAQTKESFCSEFQRRTAQSAESLGLPGGFLKTLAGSLFFQVQRANAELTNGKTLSSRKALRGPASDAHTQGDVLEPSPNHSAKTTQAFLTQGLFALTLLDRILAALSDNDYLPALTVKPRLPSALHNAYESLKSVYKKTSNEKNSSRIARLDADRKHWRRITSQWDLPRLSQPSESERSYEVQSNVARLVNDFRTGISSMTAYSNIACAALSLNFWTCHETNTLDDWKLVFPAFSMEVYI</sequence>
<evidence type="ECO:0000256" key="1">
    <source>
        <dbReference type="SAM" id="MobiDB-lite"/>
    </source>
</evidence>
<feature type="compositionally biased region" description="Polar residues" evidence="1">
    <location>
        <begin position="210"/>
        <end position="230"/>
    </location>
</feature>